<accession>A0A1E5IMY9</accession>
<comment type="caution">
    <text evidence="2">The sequence shown here is derived from an EMBL/GenBank/DDBJ whole genome shotgun (WGS) entry which is preliminary data.</text>
</comment>
<dbReference type="Proteomes" id="UP000095237">
    <property type="component" value="Unassembled WGS sequence"/>
</dbReference>
<keyword evidence="3" id="KW-1185">Reference proteome</keyword>
<feature type="transmembrane region" description="Helical" evidence="1">
    <location>
        <begin position="44"/>
        <end position="62"/>
    </location>
</feature>
<organism evidence="2 3">
    <name type="scientific">Endomicrobium trichonymphae</name>
    <dbReference type="NCBI Taxonomy" id="1408204"/>
    <lineage>
        <taxon>Bacteria</taxon>
        <taxon>Pseudomonadati</taxon>
        <taxon>Elusimicrobiota</taxon>
        <taxon>Endomicrobiia</taxon>
        <taxon>Endomicrobiales</taxon>
        <taxon>Endomicrobiaceae</taxon>
        <taxon>Candidatus Endomicrobiellum</taxon>
    </lineage>
</organism>
<gene>
    <name evidence="2" type="ORF">ATZ36_12460</name>
</gene>
<dbReference type="AlphaFoldDB" id="A0A1E5IMY9"/>
<evidence type="ECO:0000313" key="2">
    <source>
        <dbReference type="EMBL" id="OEG71832.1"/>
    </source>
</evidence>
<evidence type="ECO:0000313" key="3">
    <source>
        <dbReference type="Proteomes" id="UP000095237"/>
    </source>
</evidence>
<keyword evidence="1" id="KW-0812">Transmembrane</keyword>
<evidence type="ECO:0000256" key="1">
    <source>
        <dbReference type="SAM" id="Phobius"/>
    </source>
</evidence>
<protein>
    <submittedName>
        <fullName evidence="2">Uncharacterized protein</fullName>
    </submittedName>
</protein>
<reference evidence="2 3" key="1">
    <citation type="submission" date="2015-11" db="EMBL/GenBank/DDBJ databases">
        <title>Evidence for parallel genomic evolution in an endosymbiosis of termite gut flagellates.</title>
        <authorList>
            <person name="Zheng H."/>
        </authorList>
    </citation>
    <scope>NUCLEOTIDE SEQUENCE [LARGE SCALE GENOMIC DNA]</scope>
    <source>
        <strain evidence="2 3">CET450</strain>
    </source>
</reference>
<name>A0A1E5IMY9_ENDTX</name>
<keyword evidence="1" id="KW-1133">Transmembrane helix</keyword>
<dbReference type="EMBL" id="LNVX01000045">
    <property type="protein sequence ID" value="OEG71832.1"/>
    <property type="molecule type" value="Genomic_DNA"/>
</dbReference>
<keyword evidence="1" id="KW-0472">Membrane</keyword>
<dbReference type="InterPro" id="IPR037272">
    <property type="entry name" value="SNS_sf"/>
</dbReference>
<proteinExistence type="predicted"/>
<dbReference type="SUPFAM" id="SSF161070">
    <property type="entry name" value="SNF-like"/>
    <property type="match status" value="1"/>
</dbReference>
<sequence>MALGQIFYSLSIKRIDYGSIYIVPYSNKSNDIISSAKNIMVLDTMAPIIAALLIIPAAFAFGKDHRRQTRSYVYNNA</sequence>